<reference evidence="2" key="1">
    <citation type="submission" date="2017-09" db="EMBL/GenBank/DDBJ databases">
        <title>Depth-based differentiation of microbial function through sediment-hosted aquifers and enrichment of novel symbionts in the deep terrestrial subsurface.</title>
        <authorList>
            <person name="Probst A.J."/>
            <person name="Ladd B."/>
            <person name="Jarett J.K."/>
            <person name="Geller-Mcgrath D.E."/>
            <person name="Sieber C.M.K."/>
            <person name="Emerson J.B."/>
            <person name="Anantharaman K."/>
            <person name="Thomas B.C."/>
            <person name="Malmstrom R."/>
            <person name="Stieglmeier M."/>
            <person name="Klingl A."/>
            <person name="Woyke T."/>
            <person name="Ryan C.M."/>
            <person name="Banfield J.F."/>
        </authorList>
    </citation>
    <scope>NUCLEOTIDE SEQUENCE [LARGE SCALE GENOMIC DNA]</scope>
</reference>
<dbReference type="Proteomes" id="UP000231407">
    <property type="component" value="Unassembled WGS sequence"/>
</dbReference>
<evidence type="ECO:0008006" key="3">
    <source>
        <dbReference type="Google" id="ProtNLM"/>
    </source>
</evidence>
<dbReference type="Gene3D" id="3.10.450.620">
    <property type="entry name" value="JHP933, nucleotidyltransferase-like core domain"/>
    <property type="match status" value="1"/>
</dbReference>
<sequence length="228" mass="26635">MFNLDTHKAVMVRILRDIYGEVDLRKILGFKGGTMAMLFYGLPRMSADLDFDLLDEGKKAKVFEKLGKILSKYGKILEKAEKKFTLFYLLDYGFEERKLKIEISKRPTETKFEARDFMGISMMIMTKEAMVACKMAAMVGRKHEANRDVFDMWYFLKNNFEIDEKVFEEKSELTIGEGWKLMKERVERLKANEVLFGLGDLLDASKKDLVKIKMKEELMLEIKMRAGE</sequence>
<evidence type="ECO:0000313" key="1">
    <source>
        <dbReference type="EMBL" id="PIU73488.1"/>
    </source>
</evidence>
<organism evidence="1 2">
    <name type="scientific">Candidatus Shapirobacteria bacterium CG06_land_8_20_14_3_00_40_12</name>
    <dbReference type="NCBI Taxonomy" id="1974881"/>
    <lineage>
        <taxon>Bacteria</taxon>
        <taxon>Candidatus Shapironibacteriota</taxon>
    </lineage>
</organism>
<accession>A0A2M7AS89</accession>
<comment type="caution">
    <text evidence="1">The sequence shown here is derived from an EMBL/GenBank/DDBJ whole genome shotgun (WGS) entry which is preliminary data.</text>
</comment>
<dbReference type="EMBL" id="PEWA01000024">
    <property type="protein sequence ID" value="PIU73488.1"/>
    <property type="molecule type" value="Genomic_DNA"/>
</dbReference>
<gene>
    <name evidence="1" type="ORF">COS78_02165</name>
</gene>
<dbReference type="Pfam" id="PF08843">
    <property type="entry name" value="AbiEii"/>
    <property type="match status" value="1"/>
</dbReference>
<evidence type="ECO:0000313" key="2">
    <source>
        <dbReference type="Proteomes" id="UP000231407"/>
    </source>
</evidence>
<proteinExistence type="predicted"/>
<name>A0A2M7AS89_9BACT</name>
<protein>
    <recommendedName>
        <fullName evidence="3">Nucleotidyl transferase AbiEii/AbiGii toxin family protein</fullName>
    </recommendedName>
</protein>
<dbReference type="AlphaFoldDB" id="A0A2M7AS89"/>
<dbReference type="InterPro" id="IPR014942">
    <property type="entry name" value="AbiEii"/>
</dbReference>